<sequence>MTRRHYVIGAVAVAVIAVIVLVVVLVNGDDSPDEWVSEKYRKVAAGTFHASKPPRAVAGEITKKFHAIDRVDALGFGDAPAGGTGGTGGTVPGTGGTGGTVPGAAPGGGIFLQYPKTVIGVLPDGPGSRITVDRPSSGYSRYHSYVGGRWSAPGRDGWNSNGRASFRGGGPGSGK</sequence>
<gene>
    <name evidence="3" type="ORF">ACFQKB_01245</name>
</gene>
<dbReference type="EMBL" id="JBHSXS010000001">
    <property type="protein sequence ID" value="MFC6878382.1"/>
    <property type="molecule type" value="Genomic_DNA"/>
</dbReference>
<dbReference type="RefSeq" id="WP_175249999.1">
    <property type="nucleotide sequence ID" value="NZ_JBHSXE010000001.1"/>
</dbReference>
<evidence type="ECO:0000256" key="2">
    <source>
        <dbReference type="SAM" id="Phobius"/>
    </source>
</evidence>
<proteinExistence type="predicted"/>
<keyword evidence="4" id="KW-1185">Reference proteome</keyword>
<feature type="transmembrane region" description="Helical" evidence="2">
    <location>
        <begin position="6"/>
        <end position="26"/>
    </location>
</feature>
<name>A0ABW2C9Y6_9ACTN</name>
<comment type="caution">
    <text evidence="3">The sequence shown here is derived from an EMBL/GenBank/DDBJ whole genome shotgun (WGS) entry which is preliminary data.</text>
</comment>
<reference evidence="4" key="1">
    <citation type="journal article" date="2019" name="Int. J. Syst. Evol. Microbiol.">
        <title>The Global Catalogue of Microorganisms (GCM) 10K type strain sequencing project: providing services to taxonomists for standard genome sequencing and annotation.</title>
        <authorList>
            <consortium name="The Broad Institute Genomics Platform"/>
            <consortium name="The Broad Institute Genome Sequencing Center for Infectious Disease"/>
            <person name="Wu L."/>
            <person name="Ma J."/>
        </authorList>
    </citation>
    <scope>NUCLEOTIDE SEQUENCE [LARGE SCALE GENOMIC DNA]</scope>
    <source>
        <strain evidence="4">JCM 3369</strain>
    </source>
</reference>
<dbReference type="Proteomes" id="UP001596380">
    <property type="component" value="Unassembled WGS sequence"/>
</dbReference>
<dbReference type="Pfam" id="PF14042">
    <property type="entry name" value="DUF4247"/>
    <property type="match status" value="1"/>
</dbReference>
<keyword evidence="2" id="KW-1133">Transmembrane helix</keyword>
<protein>
    <submittedName>
        <fullName evidence="3">DUF4247 domain-containing protein</fullName>
    </submittedName>
</protein>
<evidence type="ECO:0000313" key="4">
    <source>
        <dbReference type="Proteomes" id="UP001596380"/>
    </source>
</evidence>
<accession>A0ABW2C9Y6</accession>
<keyword evidence="2" id="KW-0472">Membrane</keyword>
<evidence type="ECO:0000313" key="3">
    <source>
        <dbReference type="EMBL" id="MFC6878382.1"/>
    </source>
</evidence>
<dbReference type="InterPro" id="IPR025341">
    <property type="entry name" value="DUF4247"/>
</dbReference>
<feature type="region of interest" description="Disordered" evidence="1">
    <location>
        <begin position="150"/>
        <end position="175"/>
    </location>
</feature>
<organism evidence="3 4">
    <name type="scientific">Actinomadura yumaensis</name>
    <dbReference type="NCBI Taxonomy" id="111807"/>
    <lineage>
        <taxon>Bacteria</taxon>
        <taxon>Bacillati</taxon>
        <taxon>Actinomycetota</taxon>
        <taxon>Actinomycetes</taxon>
        <taxon>Streptosporangiales</taxon>
        <taxon>Thermomonosporaceae</taxon>
        <taxon>Actinomadura</taxon>
    </lineage>
</organism>
<keyword evidence="2" id="KW-0812">Transmembrane</keyword>
<evidence type="ECO:0000256" key="1">
    <source>
        <dbReference type="SAM" id="MobiDB-lite"/>
    </source>
</evidence>